<sequence length="96" mass="11191">MTQLTIIANIFANTDKIDTVKSALLLLVEQTHKEPRCVTYTLHQNNQDDAHFVFYENWQSYELWQQHMEAQSIKNYLAKVEGCIASFTINELTAIR</sequence>
<dbReference type="AlphaFoldDB" id="A0A1Q2H2E3"/>
<dbReference type="PANTHER" id="PTHR33336:SF3">
    <property type="entry name" value="ABM DOMAIN-CONTAINING PROTEIN"/>
    <property type="match status" value="1"/>
</dbReference>
<accession>A0A1Q2H2E3</accession>
<dbReference type="Pfam" id="PF03992">
    <property type="entry name" value="ABM"/>
    <property type="match status" value="1"/>
</dbReference>
<dbReference type="InterPro" id="IPR050744">
    <property type="entry name" value="AI-2_Isomerase_LsrG"/>
</dbReference>
<name>A0A1Q2H2E3_9GAMM</name>
<dbReference type="RefSeq" id="WP_077538170.1">
    <property type="nucleotide sequence ID" value="NZ_CP019628.1"/>
</dbReference>
<dbReference type="InterPro" id="IPR007138">
    <property type="entry name" value="ABM_dom"/>
</dbReference>
<evidence type="ECO:0000259" key="1">
    <source>
        <dbReference type="PROSITE" id="PS51725"/>
    </source>
</evidence>
<dbReference type="PROSITE" id="PS51725">
    <property type="entry name" value="ABM"/>
    <property type="match status" value="1"/>
</dbReference>
<feature type="domain" description="ABM" evidence="1">
    <location>
        <begin position="4"/>
        <end position="92"/>
    </location>
</feature>
<reference evidence="2 3" key="1">
    <citation type="submission" date="2017-02" db="EMBL/GenBank/DDBJ databases">
        <title>Complete genome sequence of the cold-active Pseudoalteromonas aliena strain EH1 isolated from Arctic seawater.</title>
        <authorList>
            <person name="Kim E."/>
            <person name="Heo E."/>
            <person name="Kim H."/>
            <person name="Kim D."/>
        </authorList>
    </citation>
    <scope>NUCLEOTIDE SEQUENCE [LARGE SCALE GENOMIC DNA]</scope>
    <source>
        <strain evidence="2 3">EH1</strain>
    </source>
</reference>
<dbReference type="GO" id="GO:0004497">
    <property type="term" value="F:monooxygenase activity"/>
    <property type="evidence" value="ECO:0007669"/>
    <property type="project" value="UniProtKB-KW"/>
</dbReference>
<dbReference type="SUPFAM" id="SSF54909">
    <property type="entry name" value="Dimeric alpha+beta barrel"/>
    <property type="match status" value="1"/>
</dbReference>
<proteinExistence type="predicted"/>
<dbReference type="STRING" id="247523.B0W48_18180"/>
<dbReference type="KEGG" id="paln:B0W48_18180"/>
<keyword evidence="2" id="KW-0503">Monooxygenase</keyword>
<evidence type="ECO:0000313" key="3">
    <source>
        <dbReference type="Proteomes" id="UP000188243"/>
    </source>
</evidence>
<dbReference type="Gene3D" id="3.30.70.100">
    <property type="match status" value="1"/>
</dbReference>
<dbReference type="PANTHER" id="PTHR33336">
    <property type="entry name" value="QUINOL MONOOXYGENASE YGIN-RELATED"/>
    <property type="match status" value="1"/>
</dbReference>
<organism evidence="2 3">
    <name type="scientific">Pseudoalteromonas aliena</name>
    <dbReference type="NCBI Taxonomy" id="247523"/>
    <lineage>
        <taxon>Bacteria</taxon>
        <taxon>Pseudomonadati</taxon>
        <taxon>Pseudomonadota</taxon>
        <taxon>Gammaproteobacteria</taxon>
        <taxon>Alteromonadales</taxon>
        <taxon>Pseudoalteromonadaceae</taxon>
        <taxon>Pseudoalteromonas</taxon>
    </lineage>
</organism>
<gene>
    <name evidence="2" type="ORF">B0W48_18180</name>
</gene>
<dbReference type="Proteomes" id="UP000188243">
    <property type="component" value="Chromosome"/>
</dbReference>
<dbReference type="InterPro" id="IPR011008">
    <property type="entry name" value="Dimeric_a/b-barrel"/>
</dbReference>
<protein>
    <submittedName>
        <fullName evidence="2">Antibiotic biosynthesis monooxygenase</fullName>
    </submittedName>
</protein>
<keyword evidence="2" id="KW-0560">Oxidoreductase</keyword>
<evidence type="ECO:0000313" key="2">
    <source>
        <dbReference type="EMBL" id="AQQ01535.1"/>
    </source>
</evidence>
<dbReference type="EMBL" id="CP019628">
    <property type="protein sequence ID" value="AQQ01535.1"/>
    <property type="molecule type" value="Genomic_DNA"/>
</dbReference>